<evidence type="ECO:0000259" key="7">
    <source>
        <dbReference type="PROSITE" id="PS50109"/>
    </source>
</evidence>
<dbReference type="Pfam" id="PF02518">
    <property type="entry name" value="HATPase_c"/>
    <property type="match status" value="1"/>
</dbReference>
<dbReference type="SMART" id="SM00387">
    <property type="entry name" value="HATPase_c"/>
    <property type="match status" value="1"/>
</dbReference>
<reference evidence="8" key="1">
    <citation type="submission" date="2020-12" db="EMBL/GenBank/DDBJ databases">
        <title>Geomonas sp. Red875, isolated from river sediment.</title>
        <authorList>
            <person name="Xu Z."/>
            <person name="Zhang Z."/>
            <person name="Masuda Y."/>
            <person name="Itoh H."/>
            <person name="Senoo K."/>
        </authorList>
    </citation>
    <scope>NUCLEOTIDE SEQUENCE</scope>
    <source>
        <strain evidence="8">Red875</strain>
    </source>
</reference>
<organism evidence="8 9">
    <name type="scientific">Geomesophilobacter sediminis</name>
    <dbReference type="NCBI Taxonomy" id="2798584"/>
    <lineage>
        <taxon>Bacteria</taxon>
        <taxon>Pseudomonadati</taxon>
        <taxon>Thermodesulfobacteriota</taxon>
        <taxon>Desulfuromonadia</taxon>
        <taxon>Geobacterales</taxon>
        <taxon>Geobacteraceae</taxon>
        <taxon>Geomesophilobacter</taxon>
    </lineage>
</organism>
<dbReference type="GO" id="GO:0007234">
    <property type="term" value="P:osmosensory signaling via phosphorelay pathway"/>
    <property type="evidence" value="ECO:0007669"/>
    <property type="project" value="TreeGrafter"/>
</dbReference>
<feature type="domain" description="Histidine kinase" evidence="7">
    <location>
        <begin position="103"/>
        <end position="314"/>
    </location>
</feature>
<dbReference type="GO" id="GO:0000156">
    <property type="term" value="F:phosphorelay response regulator activity"/>
    <property type="evidence" value="ECO:0007669"/>
    <property type="project" value="TreeGrafter"/>
</dbReference>
<dbReference type="InterPro" id="IPR003661">
    <property type="entry name" value="HisK_dim/P_dom"/>
</dbReference>
<dbReference type="FunFam" id="3.30.565.10:FF:000006">
    <property type="entry name" value="Sensor histidine kinase WalK"/>
    <property type="match status" value="1"/>
</dbReference>
<dbReference type="Gene3D" id="3.30.565.10">
    <property type="entry name" value="Histidine kinase-like ATPase, C-terminal domain"/>
    <property type="match status" value="1"/>
</dbReference>
<dbReference type="SMART" id="SM00388">
    <property type="entry name" value="HisKA"/>
    <property type="match status" value="1"/>
</dbReference>
<dbReference type="InterPro" id="IPR003594">
    <property type="entry name" value="HATPase_dom"/>
</dbReference>
<dbReference type="InterPro" id="IPR050351">
    <property type="entry name" value="BphY/WalK/GraS-like"/>
</dbReference>
<dbReference type="Pfam" id="PF00512">
    <property type="entry name" value="HisKA"/>
    <property type="match status" value="1"/>
</dbReference>
<keyword evidence="5 8" id="KW-0418">Kinase</keyword>
<protein>
    <recommendedName>
        <fullName evidence="2">histidine kinase</fullName>
        <ecNumber evidence="2">2.7.13.3</ecNumber>
    </recommendedName>
</protein>
<dbReference type="EMBL" id="JAEMHM010000003">
    <property type="protein sequence ID" value="MBJ6723895.1"/>
    <property type="molecule type" value="Genomic_DNA"/>
</dbReference>
<dbReference type="CDD" id="cd00082">
    <property type="entry name" value="HisKA"/>
    <property type="match status" value="1"/>
</dbReference>
<dbReference type="GO" id="GO:0000155">
    <property type="term" value="F:phosphorelay sensor kinase activity"/>
    <property type="evidence" value="ECO:0007669"/>
    <property type="project" value="InterPro"/>
</dbReference>
<dbReference type="Gene3D" id="1.10.287.130">
    <property type="match status" value="1"/>
</dbReference>
<dbReference type="PANTHER" id="PTHR42878:SF15">
    <property type="entry name" value="BACTERIOPHYTOCHROME"/>
    <property type="match status" value="1"/>
</dbReference>
<dbReference type="GO" id="GO:0030295">
    <property type="term" value="F:protein kinase activator activity"/>
    <property type="evidence" value="ECO:0007669"/>
    <property type="project" value="TreeGrafter"/>
</dbReference>
<dbReference type="InterPro" id="IPR005467">
    <property type="entry name" value="His_kinase_dom"/>
</dbReference>
<dbReference type="PROSITE" id="PS50109">
    <property type="entry name" value="HIS_KIN"/>
    <property type="match status" value="1"/>
</dbReference>
<evidence type="ECO:0000313" key="8">
    <source>
        <dbReference type="EMBL" id="MBJ6723895.1"/>
    </source>
</evidence>
<name>A0A8J7LUM2_9BACT</name>
<gene>
    <name evidence="8" type="ORF">JFN93_04160</name>
</gene>
<comment type="caution">
    <text evidence="8">The sequence shown here is derived from an EMBL/GenBank/DDBJ whole genome shotgun (WGS) entry which is preliminary data.</text>
</comment>
<feature type="region of interest" description="Disordered" evidence="6">
    <location>
        <begin position="48"/>
        <end position="67"/>
    </location>
</feature>
<dbReference type="EC" id="2.7.13.3" evidence="2"/>
<accession>A0A8J7LUM2</accession>
<sequence length="314" mass="34046">MVTATKPDSGLELRALQAGCADFLAGPLLPELIRLKLQRQLARKNAAVKAAAPATSPGSPRVAAGVSRPTDAAAEVKRLTAELERQKEALAEVAGELQTFSYSISHDLRAPLRHLVGFSNALLEDHRADLQGTALMYLDCIAKAARKMEALVDALLTLSRVGAQDMAPTQIDLSFMVRECVMALQAADPQRPVELRVQENLLAHGDAPLMRTALKQLLENAFKFSGKKDRTVISFGRREGDGGAYFISDHGAGFDMQYASRLFGPFQRLHQEGEFEGVGIGLAVVQRIIRRHGGRVWAEGTPGEGATFYFTLPA</sequence>
<dbReference type="InterPro" id="IPR036097">
    <property type="entry name" value="HisK_dim/P_sf"/>
</dbReference>
<keyword evidence="4" id="KW-0808">Transferase</keyword>
<dbReference type="SUPFAM" id="SSF47384">
    <property type="entry name" value="Homodimeric domain of signal transducing histidine kinase"/>
    <property type="match status" value="1"/>
</dbReference>
<evidence type="ECO:0000313" key="9">
    <source>
        <dbReference type="Proteomes" id="UP000636888"/>
    </source>
</evidence>
<keyword evidence="3" id="KW-0597">Phosphoprotein</keyword>
<keyword evidence="9" id="KW-1185">Reference proteome</keyword>
<evidence type="ECO:0000256" key="6">
    <source>
        <dbReference type="SAM" id="MobiDB-lite"/>
    </source>
</evidence>
<dbReference type="PANTHER" id="PTHR42878">
    <property type="entry name" value="TWO-COMPONENT HISTIDINE KINASE"/>
    <property type="match status" value="1"/>
</dbReference>
<evidence type="ECO:0000256" key="4">
    <source>
        <dbReference type="ARBA" id="ARBA00022679"/>
    </source>
</evidence>
<dbReference type="SUPFAM" id="SSF55874">
    <property type="entry name" value="ATPase domain of HSP90 chaperone/DNA topoisomerase II/histidine kinase"/>
    <property type="match status" value="1"/>
</dbReference>
<dbReference type="AlphaFoldDB" id="A0A8J7LUM2"/>
<proteinExistence type="predicted"/>
<dbReference type="PRINTS" id="PR00344">
    <property type="entry name" value="BCTRLSENSOR"/>
</dbReference>
<dbReference type="InterPro" id="IPR036890">
    <property type="entry name" value="HATPase_C_sf"/>
</dbReference>
<comment type="catalytic activity">
    <reaction evidence="1">
        <text>ATP + protein L-histidine = ADP + protein N-phospho-L-histidine.</text>
        <dbReference type="EC" id="2.7.13.3"/>
    </reaction>
</comment>
<evidence type="ECO:0000256" key="5">
    <source>
        <dbReference type="ARBA" id="ARBA00022777"/>
    </source>
</evidence>
<dbReference type="InterPro" id="IPR004358">
    <property type="entry name" value="Sig_transdc_His_kin-like_C"/>
</dbReference>
<dbReference type="Proteomes" id="UP000636888">
    <property type="component" value="Unassembled WGS sequence"/>
</dbReference>
<evidence type="ECO:0000256" key="1">
    <source>
        <dbReference type="ARBA" id="ARBA00000085"/>
    </source>
</evidence>
<evidence type="ECO:0000256" key="2">
    <source>
        <dbReference type="ARBA" id="ARBA00012438"/>
    </source>
</evidence>
<evidence type="ECO:0000256" key="3">
    <source>
        <dbReference type="ARBA" id="ARBA00022553"/>
    </source>
</evidence>